<gene>
    <name evidence="4" type="primary">LOC117365440</name>
</gene>
<evidence type="ECO:0000313" key="4">
    <source>
        <dbReference type="RefSeq" id="XP_033811792.1"/>
    </source>
</evidence>
<dbReference type="OrthoDB" id="6158625at2759"/>
<evidence type="ECO:0000256" key="2">
    <source>
        <dbReference type="SAM" id="MobiDB-lite"/>
    </source>
</evidence>
<dbReference type="AlphaFoldDB" id="A0A6P8S256"/>
<dbReference type="Proteomes" id="UP000515159">
    <property type="component" value="Chromosome 8"/>
</dbReference>
<feature type="region of interest" description="Disordered" evidence="2">
    <location>
        <begin position="1134"/>
        <end position="1158"/>
    </location>
</feature>
<evidence type="ECO:0000313" key="3">
    <source>
        <dbReference type="Proteomes" id="UP000515159"/>
    </source>
</evidence>
<dbReference type="InParanoid" id="A0A6P8S256"/>
<feature type="coiled-coil region" evidence="1">
    <location>
        <begin position="976"/>
        <end position="1003"/>
    </location>
</feature>
<dbReference type="GeneID" id="117365440"/>
<sequence>MPLKGCQLRGVEPFLSPERVKNPWSGTMTDVDPGEGSTVKDAEDDYVNLSLKIGDLQSQPRDHCDYLLDAIDAQLNQLQTQSSKVRDPTGNGKEGICCHYTSHLSHLPEMRGRPESSSVEARTSISFGVCGDRENSDSKKEQYKWRLKHLLGSEQAESLEYQSDSQSVESICTEDFVAKFKEGMVDPIEHAIDSDDILQECEPEEKLPQDLSRCLRPSLPAEDTWILNTIQGQNILQQLEDDFQIALTVSNEEPMALDTVYRTNSLESLGGRISRLSQNQNAEKSSAAVNSNHILSDSQAEEHKTLEFQKKEVCENSEAHLQNSKNYEVFSRASIEVSAPLSFMSQPLDASQVHNPGLSSFSSNPCCHIHSLKSETGYSHQEEPSVRKSSLKEHGEHKTSSEILGSNTDVVMSTENAHALALEAENNAPKHWCIALKSTHGICSNLAANPHHPKTEEASDCYFPEQAVWPCHLDRCELPDANSYQREGLSVNSACFHLPDKRRPGTIASRPVLEIRSIESSQKQGTFSPAAILGHKHVAGVPVMSFDGVVIDSDLDSVRTEKVRAHIHKAMASKRGYTTRGPLANRKESLRHRSSDEDASDDEPETFLHRSPDCTTNCRWDTQTDSCKDQKTLALENRMFAETVDHLKDHALKEQATSFRKEIERLVQSREAKDAEIIKLSEEMQVQKDAMKQEAKDKIQSVLLREQRKWEMEKKKALQMQHEMLEMEKYKIASELKEVLEREKKVSLALQNKSEEFQTRLEEQEKQIHALQREKQEVVEQIQTALREEKLQEMKRNREEIEEEQGQKAERLKQRVQQLEEELHGLRTENSEASFREREAQAQAERTERSLVREVNAVAQRLQNLLEGTRTASLSQLRHRSPSRLSPSQVFQSMHEVSDNINHYIQELLQEIEGLKRTACHIQREKEQELKQQREQFHLEKEAAVDVIKERLVKEHIEEITTLKRNQLRESGGSENQTLRQLLRDKDNELRAIQRNMTRWKDETTGKLARKFEEELNAELEKCKAELVKQRQFSKNKHANKHRNMDRLETSVQTYSQQDQIKDGLLQFSTSAPYLNIAPVQEQHDFGALKLLRHLQGKVRELRTESTICHRNSLEEDMLRGKHSSLFREKAGTEMDGTYQSSTHHGGIPEGPPQAHAH</sequence>
<feature type="coiled-coil region" evidence="1">
    <location>
        <begin position="747"/>
        <end position="836"/>
    </location>
</feature>
<feature type="compositionally biased region" description="Basic and acidic residues" evidence="2">
    <location>
        <begin position="585"/>
        <end position="596"/>
    </location>
</feature>
<protein>
    <submittedName>
        <fullName evidence="4">Uncharacterized protein LOC117365440 isoform X1</fullName>
    </submittedName>
</protein>
<dbReference type="RefSeq" id="XP_033811792.1">
    <property type="nucleotide sequence ID" value="XM_033955901.1"/>
</dbReference>
<evidence type="ECO:0000256" key="1">
    <source>
        <dbReference type="SAM" id="Coils"/>
    </source>
</evidence>
<organism evidence="3 4">
    <name type="scientific">Geotrypetes seraphini</name>
    <name type="common">Gaboon caecilian</name>
    <name type="synonym">Caecilia seraphini</name>
    <dbReference type="NCBI Taxonomy" id="260995"/>
    <lineage>
        <taxon>Eukaryota</taxon>
        <taxon>Metazoa</taxon>
        <taxon>Chordata</taxon>
        <taxon>Craniata</taxon>
        <taxon>Vertebrata</taxon>
        <taxon>Euteleostomi</taxon>
        <taxon>Amphibia</taxon>
        <taxon>Gymnophiona</taxon>
        <taxon>Geotrypetes</taxon>
    </lineage>
</organism>
<keyword evidence="1" id="KW-0175">Coiled coil</keyword>
<keyword evidence="3" id="KW-1185">Reference proteome</keyword>
<name>A0A6P8S256_GEOSA</name>
<feature type="compositionally biased region" description="Basic and acidic residues" evidence="2">
    <location>
        <begin position="380"/>
        <end position="400"/>
    </location>
</feature>
<proteinExistence type="predicted"/>
<reference evidence="4" key="1">
    <citation type="submission" date="2025-08" db="UniProtKB">
        <authorList>
            <consortium name="RefSeq"/>
        </authorList>
    </citation>
    <scope>IDENTIFICATION</scope>
</reference>
<dbReference type="KEGG" id="gsh:117365440"/>
<feature type="region of interest" description="Disordered" evidence="2">
    <location>
        <begin position="571"/>
        <end position="615"/>
    </location>
</feature>
<feature type="region of interest" description="Disordered" evidence="2">
    <location>
        <begin position="374"/>
        <end position="401"/>
    </location>
</feature>
<accession>A0A6P8S256</accession>